<keyword evidence="3" id="KW-1185">Reference proteome</keyword>
<evidence type="ECO:0008006" key="4">
    <source>
        <dbReference type="Google" id="ProtNLM"/>
    </source>
</evidence>
<evidence type="ECO:0000313" key="3">
    <source>
        <dbReference type="Proteomes" id="UP000887013"/>
    </source>
</evidence>
<keyword evidence="1" id="KW-0732">Signal</keyword>
<feature type="non-terminal residue" evidence="2">
    <location>
        <position position="60"/>
    </location>
</feature>
<feature type="chain" id="PRO_5036501157" description="Spider venom protein" evidence="1">
    <location>
        <begin position="16"/>
        <end position="60"/>
    </location>
</feature>
<accession>A0A8X6ML49</accession>
<reference evidence="2" key="1">
    <citation type="submission" date="2020-08" db="EMBL/GenBank/DDBJ databases">
        <title>Multicomponent nature underlies the extraordinary mechanical properties of spider dragline silk.</title>
        <authorList>
            <person name="Kono N."/>
            <person name="Nakamura H."/>
            <person name="Mori M."/>
            <person name="Yoshida Y."/>
            <person name="Ohtoshi R."/>
            <person name="Malay A.D."/>
            <person name="Moran D.A.P."/>
            <person name="Tomita M."/>
            <person name="Numata K."/>
            <person name="Arakawa K."/>
        </authorList>
    </citation>
    <scope>NUCLEOTIDE SEQUENCE</scope>
</reference>
<evidence type="ECO:0000256" key="1">
    <source>
        <dbReference type="SAM" id="SignalP"/>
    </source>
</evidence>
<name>A0A8X6ML49_NEPPI</name>
<protein>
    <recommendedName>
        <fullName evidence="4">Spider venom protein</fullName>
    </recommendedName>
</protein>
<sequence>MKGFAILFIVSGVICEEGTTSYFFEGNETDASSFENLTSPIVDSKIESTSETVTLNQTDI</sequence>
<gene>
    <name evidence="2" type="ORF">NPIL_290821</name>
</gene>
<comment type="caution">
    <text evidence="2">The sequence shown here is derived from an EMBL/GenBank/DDBJ whole genome shotgun (WGS) entry which is preliminary data.</text>
</comment>
<organism evidence="2 3">
    <name type="scientific">Nephila pilipes</name>
    <name type="common">Giant wood spider</name>
    <name type="synonym">Nephila maculata</name>
    <dbReference type="NCBI Taxonomy" id="299642"/>
    <lineage>
        <taxon>Eukaryota</taxon>
        <taxon>Metazoa</taxon>
        <taxon>Ecdysozoa</taxon>
        <taxon>Arthropoda</taxon>
        <taxon>Chelicerata</taxon>
        <taxon>Arachnida</taxon>
        <taxon>Araneae</taxon>
        <taxon>Araneomorphae</taxon>
        <taxon>Entelegynae</taxon>
        <taxon>Araneoidea</taxon>
        <taxon>Nephilidae</taxon>
        <taxon>Nephila</taxon>
    </lineage>
</organism>
<evidence type="ECO:0000313" key="2">
    <source>
        <dbReference type="EMBL" id="GFS66287.1"/>
    </source>
</evidence>
<dbReference type="AlphaFoldDB" id="A0A8X6ML49"/>
<dbReference type="Proteomes" id="UP000887013">
    <property type="component" value="Unassembled WGS sequence"/>
</dbReference>
<dbReference type="EMBL" id="BMAW01094594">
    <property type="protein sequence ID" value="GFS66287.1"/>
    <property type="molecule type" value="Genomic_DNA"/>
</dbReference>
<proteinExistence type="predicted"/>
<feature type="signal peptide" evidence="1">
    <location>
        <begin position="1"/>
        <end position="15"/>
    </location>
</feature>